<protein>
    <submittedName>
        <fullName evidence="2">DUF2333 domain-containing protein</fullName>
    </submittedName>
</protein>
<keyword evidence="1" id="KW-0472">Membrane</keyword>
<feature type="transmembrane region" description="Helical" evidence="1">
    <location>
        <begin position="12"/>
        <end position="34"/>
    </location>
</feature>
<dbReference type="Proteomes" id="UP000287908">
    <property type="component" value="Unassembled WGS sequence"/>
</dbReference>
<dbReference type="OrthoDB" id="5821246at2"/>
<dbReference type="RefSeq" id="WP_126785034.1">
    <property type="nucleotide sequence ID" value="NZ_PIQF01000003.1"/>
</dbReference>
<dbReference type="Pfam" id="PF10095">
    <property type="entry name" value="DUF2333"/>
    <property type="match status" value="1"/>
</dbReference>
<dbReference type="PIRSF" id="PIRSF029693">
    <property type="entry name" value="UCP029693"/>
    <property type="match status" value="1"/>
</dbReference>
<gene>
    <name evidence="2" type="ORF">CWI81_09235</name>
</gene>
<evidence type="ECO:0000313" key="2">
    <source>
        <dbReference type="EMBL" id="RUO75160.1"/>
    </source>
</evidence>
<sequence length="336" mass="37497">MSFQTTKKAAAHWKWVVGGALLALILLWFLGWILSDEPAPFSVKNEMTKASSELQLEPVNGFATSTSVIKVLETMLEKRGGYMSNDILPPTSLVDNIPAWEFGVIQMTRDMLLAMRNDFSRSQSQSVENSNLVVAQPAMNIDHTSWFAPTAESEYETVIREISQYRLALVDPSDHSAQFYARSDNLRSWLQEIEKRLGSLSRRLSSSVARVEPDIALAGDITAKQSTRTPTMITTKTSWWQIDNVFYEARGASWALLHYLKAAEIDFKDVLESKNALISLQQIIKELESSLQPVWSPIILNGSGFGLLANHSLVMANYLSRANAALIDIRSLLAEG</sequence>
<name>A0A432ZB77_9GAMM</name>
<keyword evidence="1" id="KW-1133">Transmembrane helix</keyword>
<evidence type="ECO:0000313" key="3">
    <source>
        <dbReference type="Proteomes" id="UP000287908"/>
    </source>
</evidence>
<comment type="caution">
    <text evidence="2">The sequence shown here is derived from an EMBL/GenBank/DDBJ whole genome shotgun (WGS) entry which is preliminary data.</text>
</comment>
<reference evidence="2 3" key="1">
    <citation type="journal article" date="2011" name="Front. Microbiol.">
        <title>Genomic signatures of strain selection and enhancement in Bacillus atrophaeus var. globigii, a historical biowarfare simulant.</title>
        <authorList>
            <person name="Gibbons H.S."/>
            <person name="Broomall S.M."/>
            <person name="McNew L.A."/>
            <person name="Daligault H."/>
            <person name="Chapman C."/>
            <person name="Bruce D."/>
            <person name="Karavis M."/>
            <person name="Krepps M."/>
            <person name="McGregor P.A."/>
            <person name="Hong C."/>
            <person name="Park K.H."/>
            <person name="Akmal A."/>
            <person name="Feldman A."/>
            <person name="Lin J.S."/>
            <person name="Chang W.E."/>
            <person name="Higgs B.W."/>
            <person name="Demirev P."/>
            <person name="Lindquist J."/>
            <person name="Liem A."/>
            <person name="Fochler E."/>
            <person name="Read T.D."/>
            <person name="Tapia R."/>
            <person name="Johnson S."/>
            <person name="Bishop-Lilly K.A."/>
            <person name="Detter C."/>
            <person name="Han C."/>
            <person name="Sozhamannan S."/>
            <person name="Rosenzweig C.N."/>
            <person name="Skowronski E.W."/>
        </authorList>
    </citation>
    <scope>NUCLEOTIDE SEQUENCE [LARGE SCALE GENOMIC DNA]</scope>
    <source>
        <strain evidence="2 3">CL-SP19</strain>
    </source>
</reference>
<keyword evidence="3" id="KW-1185">Reference proteome</keyword>
<organism evidence="2 3">
    <name type="scientific">Idiomarina seosinensis</name>
    <dbReference type="NCBI Taxonomy" id="281739"/>
    <lineage>
        <taxon>Bacteria</taxon>
        <taxon>Pseudomonadati</taxon>
        <taxon>Pseudomonadota</taxon>
        <taxon>Gammaproteobacteria</taxon>
        <taxon>Alteromonadales</taxon>
        <taxon>Idiomarinaceae</taxon>
        <taxon>Idiomarina</taxon>
    </lineage>
</organism>
<proteinExistence type="predicted"/>
<dbReference type="AlphaFoldDB" id="A0A432ZB77"/>
<evidence type="ECO:0000256" key="1">
    <source>
        <dbReference type="SAM" id="Phobius"/>
    </source>
</evidence>
<dbReference type="EMBL" id="PIQF01000003">
    <property type="protein sequence ID" value="RUO75160.1"/>
    <property type="molecule type" value="Genomic_DNA"/>
</dbReference>
<keyword evidence="1" id="KW-0812">Transmembrane</keyword>
<accession>A0A432ZB77</accession>
<dbReference type="InterPro" id="IPR016936">
    <property type="entry name" value="UCP029693"/>
</dbReference>